<dbReference type="AlphaFoldDB" id="A0A2T6GR38"/>
<sequence length="360" mass="39346">MAIFTLDKRNQISLCPSMLRWALAATFLSLKAWAEPVPPGTPDGACWGHNQLSIEIKNGAFTSNEKGALYETTYQTIPSDYNGWCYSNSGEQKASYFKAELSQTLSPVDNEFFRLTEDVDMKIFVTGNSAPESFIPFKDAFNAGATAGPSGDGVTPLRWANAGNQGKVTFRLRRKALSGAVYLPPGELFSFFRYSQPGQWSTQPLYTLSLKAPTLLSVPATCDLNNGQQFLMLRMKNQIDSSKVDSIAVNNIVHGYNAYSKLILRCDSGQLDPAKLAIGLIGSPGEKNNALATSNPGIDLAFFALSSNNHYIRIMPFEQTFMNGLATDGQVEIQVMPQKTSKPILTGSHSGYGILTLTEY</sequence>
<evidence type="ECO:0000256" key="1">
    <source>
        <dbReference type="SAM" id="SignalP"/>
    </source>
</evidence>
<accession>A0A2T6GR38</accession>
<comment type="caution">
    <text evidence="2">The sequence shown here is derived from an EMBL/GenBank/DDBJ whole genome shotgun (WGS) entry which is preliminary data.</text>
</comment>
<evidence type="ECO:0000313" key="2">
    <source>
        <dbReference type="EMBL" id="PUA46612.1"/>
    </source>
</evidence>
<evidence type="ECO:0008006" key="4">
    <source>
        <dbReference type="Google" id="ProtNLM"/>
    </source>
</evidence>
<keyword evidence="1" id="KW-0732">Signal</keyword>
<dbReference type="Proteomes" id="UP000244178">
    <property type="component" value="Unassembled WGS sequence"/>
</dbReference>
<proteinExistence type="predicted"/>
<dbReference type="EMBL" id="PYJM01000001">
    <property type="protein sequence ID" value="PUA46612.1"/>
    <property type="molecule type" value="Genomic_DNA"/>
</dbReference>
<evidence type="ECO:0000313" key="3">
    <source>
        <dbReference type="Proteomes" id="UP000244178"/>
    </source>
</evidence>
<feature type="signal peptide" evidence="1">
    <location>
        <begin position="1"/>
        <end position="34"/>
    </location>
</feature>
<organism evidence="2 3">
    <name type="scientific">Pseudomonas protegens</name>
    <dbReference type="NCBI Taxonomy" id="380021"/>
    <lineage>
        <taxon>Bacteria</taxon>
        <taxon>Pseudomonadati</taxon>
        <taxon>Pseudomonadota</taxon>
        <taxon>Gammaproteobacteria</taxon>
        <taxon>Pseudomonadales</taxon>
        <taxon>Pseudomonadaceae</taxon>
        <taxon>Pseudomonas</taxon>
    </lineage>
</organism>
<reference evidence="2 3" key="1">
    <citation type="submission" date="2018-03" db="EMBL/GenBank/DDBJ databases">
        <title>Draft genome sequence of the plant growth promoting rhizobacterium Pseudomonas protegens strain BNJ-SS-45 isolated from wheat (Triticum aestivum) rhizosphere.</title>
        <authorList>
            <person name="Bajpai A."/>
            <person name="Shende K."/>
            <person name="Meena N."/>
            <person name="Upadhyayula S.R."/>
            <person name="Suravajhala P."/>
            <person name="Medicherla K.M."/>
            <person name="Johri B.N."/>
        </authorList>
    </citation>
    <scope>NUCLEOTIDE SEQUENCE [LARGE SCALE GENOMIC DNA]</scope>
    <source>
        <strain evidence="2 3">BNJ-SS-45</strain>
    </source>
</reference>
<protein>
    <recommendedName>
        <fullName evidence="4">Fimbrial protein</fullName>
    </recommendedName>
</protein>
<gene>
    <name evidence="2" type="ORF">C5U62_01105</name>
</gene>
<feature type="chain" id="PRO_5015470785" description="Fimbrial protein" evidence="1">
    <location>
        <begin position="35"/>
        <end position="360"/>
    </location>
</feature>
<name>A0A2T6GR38_9PSED</name>
<dbReference type="RefSeq" id="WP_108542891.1">
    <property type="nucleotide sequence ID" value="NZ_PYJM01000001.1"/>
</dbReference>